<evidence type="ECO:0000313" key="2">
    <source>
        <dbReference type="Proteomes" id="UP000732377"/>
    </source>
</evidence>
<proteinExistence type="predicted"/>
<sequence length="331" mass="36927">MNLSATLAHAPRLLMQAPLRPVQGERFQPTGFADLGPATYKVPVRAENGQWRTVDKLLVESVQSVANRLEAVCWDPDSDDLVQPLRGLPYVRVERNGKHLTNSLLEAHRINSPYILEGSGGAFLETLKDELMAEEEGPVDLRHAARVIFRYDPNSVLHGVFLATSKIAGGRIRLQRLISGFIEATDIYPVESGGVKNDRINPSGDAAAGYGNVPYHRTEYVAREITAFFNLDLQTLRSYRLGAEAEELLITLALWKIQRFLRVGLRLRTACDLTAGPLTADALPELPSLEVLEERLPELIERVPLWREPRVTVIEGEPEKGRRKAAKKEEA</sequence>
<gene>
    <name evidence="1" type="primary">cas7u</name>
    <name evidence="1" type="ORF">CWE10_13750</name>
</gene>
<dbReference type="InterPro" id="IPR013403">
    <property type="entry name" value="CRISPR-assoc_prot_Csb1/Cas7u"/>
</dbReference>
<dbReference type="Pfam" id="PF09617">
    <property type="entry name" value="Cas_GSU0053"/>
    <property type="match status" value="1"/>
</dbReference>
<dbReference type="EMBL" id="PIUK01000155">
    <property type="protein sequence ID" value="MBY6277251.1"/>
    <property type="molecule type" value="Genomic_DNA"/>
</dbReference>
<organism evidence="1 2">
    <name type="scientific">Symbiobacterium thermophilum</name>
    <dbReference type="NCBI Taxonomy" id="2734"/>
    <lineage>
        <taxon>Bacteria</taxon>
        <taxon>Bacillati</taxon>
        <taxon>Bacillota</taxon>
        <taxon>Clostridia</taxon>
        <taxon>Eubacteriales</taxon>
        <taxon>Symbiobacteriaceae</taxon>
        <taxon>Symbiobacterium</taxon>
    </lineage>
</organism>
<name>A0A953LIG8_SYMTR</name>
<dbReference type="Proteomes" id="UP000732377">
    <property type="component" value="Unassembled WGS sequence"/>
</dbReference>
<dbReference type="AlphaFoldDB" id="A0A953LIG8"/>
<reference evidence="1" key="1">
    <citation type="submission" date="2017-11" db="EMBL/GenBank/DDBJ databases">
        <title>Three new genomes from thermophilic consortium.</title>
        <authorList>
            <person name="Quaggio R."/>
            <person name="Amgarten D."/>
            <person name="Setubal J.C."/>
        </authorList>
    </citation>
    <scope>NUCLEOTIDE SEQUENCE</scope>
    <source>
        <strain evidence="1">ZCTH01-B2</strain>
    </source>
</reference>
<accession>A0A953LIG8</accession>
<dbReference type="NCBIfam" id="TIGR02570">
    <property type="entry name" value="cas7_GSU0053"/>
    <property type="match status" value="1"/>
</dbReference>
<protein>
    <submittedName>
        <fullName evidence="1">Type I-U CRISPR-associated protein Cas7</fullName>
    </submittedName>
</protein>
<dbReference type="RefSeq" id="WP_273380409.1">
    <property type="nucleotide sequence ID" value="NZ_PIUK01000155.1"/>
</dbReference>
<comment type="caution">
    <text evidence="1">The sequence shown here is derived from an EMBL/GenBank/DDBJ whole genome shotgun (WGS) entry which is preliminary data.</text>
</comment>
<evidence type="ECO:0000313" key="1">
    <source>
        <dbReference type="EMBL" id="MBY6277251.1"/>
    </source>
</evidence>